<evidence type="ECO:0000259" key="1">
    <source>
        <dbReference type="Pfam" id="PF05239"/>
    </source>
</evidence>
<evidence type="ECO:0000313" key="2">
    <source>
        <dbReference type="EMBL" id="MBV7256098.1"/>
    </source>
</evidence>
<keyword evidence="3" id="KW-1185">Reference proteome</keyword>
<sequence length="242" mass="26831">MRRDLSALDRAGKQDPEWTKEFEIVTQQLEKLCGRHEVLIGKARPLVNDGEGETLGEKYTRAKLKRIPGGSWDWNKIGIGAGAALGIAAVAGAAAAGAKYKKRIDETGEDPFWKRRSRDADDFELRLQTDETVRLIASDKVGGTKVVSVDGETVGKVTSFMVDKYTGRVAYAVLQFGGVMGVGSSYFPLPWPVLEYDVDVDAYRLSVTKEQLSGAPRFEKDDSPEFDSTAYRQKLLVFYRPE</sequence>
<dbReference type="PANTHER" id="PTHR36505:SF1">
    <property type="entry name" value="BLR1072 PROTEIN"/>
    <property type="match status" value="1"/>
</dbReference>
<gene>
    <name evidence="2" type="ORF">KCG44_04785</name>
</gene>
<feature type="domain" description="PRC-barrel" evidence="1">
    <location>
        <begin position="139"/>
        <end position="212"/>
    </location>
</feature>
<dbReference type="Proteomes" id="UP000722336">
    <property type="component" value="Unassembled WGS sequence"/>
</dbReference>
<accession>A0ABS6SDC3</accession>
<reference evidence="2 3" key="1">
    <citation type="submission" date="2021-04" db="EMBL/GenBank/DDBJ databases">
        <authorList>
            <person name="Pira H."/>
            <person name="Risdian C."/>
            <person name="Wink J."/>
        </authorList>
    </citation>
    <scope>NUCLEOTIDE SEQUENCE [LARGE SCALE GENOMIC DNA]</scope>
    <source>
        <strain evidence="2 3">WHA3</strain>
    </source>
</reference>
<proteinExistence type="predicted"/>
<dbReference type="Pfam" id="PF05239">
    <property type="entry name" value="PRC"/>
    <property type="match status" value="1"/>
</dbReference>
<comment type="caution">
    <text evidence="2">The sequence shown here is derived from an EMBL/GenBank/DDBJ whole genome shotgun (WGS) entry which is preliminary data.</text>
</comment>
<name>A0ABS6SDC3_9SPHN</name>
<organism evidence="2 3">
    <name type="scientific">Pacificimonas pallii</name>
    <dbReference type="NCBI Taxonomy" id="2827236"/>
    <lineage>
        <taxon>Bacteria</taxon>
        <taxon>Pseudomonadati</taxon>
        <taxon>Pseudomonadota</taxon>
        <taxon>Alphaproteobacteria</taxon>
        <taxon>Sphingomonadales</taxon>
        <taxon>Sphingosinicellaceae</taxon>
        <taxon>Pacificimonas</taxon>
    </lineage>
</organism>
<dbReference type="InterPro" id="IPR027275">
    <property type="entry name" value="PRC-brl_dom"/>
</dbReference>
<evidence type="ECO:0000313" key="3">
    <source>
        <dbReference type="Proteomes" id="UP000722336"/>
    </source>
</evidence>
<protein>
    <submittedName>
        <fullName evidence="2">PRC-barrel domain-containing protein</fullName>
    </submittedName>
</protein>
<dbReference type="EMBL" id="JAGSPA010000001">
    <property type="protein sequence ID" value="MBV7256098.1"/>
    <property type="molecule type" value="Genomic_DNA"/>
</dbReference>
<dbReference type="PANTHER" id="PTHR36505">
    <property type="entry name" value="BLR1072 PROTEIN"/>
    <property type="match status" value="1"/>
</dbReference>